<sequence length="597" mass="65720">MVLELSEIFGEPPRPLSPPPPFPDSNPSRMGAGLENLGNTCFLNSVLQCFTHTVQLVQSLRSLDHATPCPGEDEGGFCALCAVREHVEDSLASSGGVVSPWKLVDNLNHFCSSFQRYQQEDAHEFLQCLLDRLCSCVELSLLDKPSSSPDNSFIKQIFGGRLRSRLKCCNCGHCSDTFEPLIDLSLEIEGVDTLSTSLESFTKVEKIGDVEAKFTCGNCKEEVVAEKQLKIDQAPAVSVLHLKRFKSDGLYVEKINEFVKFPLELDLQPFISDPSGDYNGGLKYDLYAVLVHIGISSDSGHYFCYIRSSPDSWHRLDDSKVVRVSEDDVLKQEAYILFYKRQGSPWFLNLMETQKTCLECSNASTSPRSVLDGTESAAVPSLSGDGSSGSEGDEDIDAPSAPPSKSSSPDILSKEPTGSWRCCETSDGDESIDAPSTPPPRSSSPDILPKEPSASEPTSEVLEDGRRKKSLSRLLSARHALVDVSYHIPEVHLSREELKRPASKVLEDGRVKQSLNRLLRGMPNSRSTQLLPYISPQSEGSMNRTKKRRVSPPSDIPHSREEAFRTPPPARWKIHKAVTQSLASGGDSNLVLQFDSI</sequence>
<comment type="caution">
    <text evidence="1">The sequence shown here is derived from an EMBL/GenBank/DDBJ whole genome shotgun (WGS) entry which is preliminary data.</text>
</comment>
<evidence type="ECO:0000313" key="1">
    <source>
        <dbReference type="EMBL" id="KAJ8650506.1"/>
    </source>
</evidence>
<protein>
    <submittedName>
        <fullName evidence="1">Uncharacterized protein</fullName>
    </submittedName>
</protein>
<evidence type="ECO:0000313" key="2">
    <source>
        <dbReference type="Proteomes" id="UP001234297"/>
    </source>
</evidence>
<gene>
    <name evidence="1" type="ORF">MRB53_003529</name>
</gene>
<proteinExistence type="predicted"/>
<organism evidence="1 2">
    <name type="scientific">Persea americana</name>
    <name type="common">Avocado</name>
    <dbReference type="NCBI Taxonomy" id="3435"/>
    <lineage>
        <taxon>Eukaryota</taxon>
        <taxon>Viridiplantae</taxon>
        <taxon>Streptophyta</taxon>
        <taxon>Embryophyta</taxon>
        <taxon>Tracheophyta</taxon>
        <taxon>Spermatophyta</taxon>
        <taxon>Magnoliopsida</taxon>
        <taxon>Magnoliidae</taxon>
        <taxon>Laurales</taxon>
        <taxon>Lauraceae</taxon>
        <taxon>Persea</taxon>
    </lineage>
</organism>
<dbReference type="Proteomes" id="UP001234297">
    <property type="component" value="Chromosome 1"/>
</dbReference>
<reference evidence="1 2" key="1">
    <citation type="journal article" date="2022" name="Hortic Res">
        <title>A haplotype resolved chromosomal level avocado genome allows analysis of novel avocado genes.</title>
        <authorList>
            <person name="Nath O."/>
            <person name="Fletcher S.J."/>
            <person name="Hayward A."/>
            <person name="Shaw L.M."/>
            <person name="Masouleh A.K."/>
            <person name="Furtado A."/>
            <person name="Henry R.J."/>
            <person name="Mitter N."/>
        </authorList>
    </citation>
    <scope>NUCLEOTIDE SEQUENCE [LARGE SCALE GENOMIC DNA]</scope>
    <source>
        <strain evidence="2">cv. Hass</strain>
    </source>
</reference>
<name>A0ACC2MXU2_PERAE</name>
<keyword evidence="2" id="KW-1185">Reference proteome</keyword>
<dbReference type="EMBL" id="CM056809">
    <property type="protein sequence ID" value="KAJ8650506.1"/>
    <property type="molecule type" value="Genomic_DNA"/>
</dbReference>
<accession>A0ACC2MXU2</accession>